<dbReference type="RefSeq" id="WP_145365542.1">
    <property type="nucleotide sequence ID" value="NZ_CP036268.1"/>
</dbReference>
<gene>
    <name evidence="1" type="ORF">Pan189_38140</name>
</gene>
<sequence>MNEVAFGFSRNLRSFKKLFSHARDYNDLHLSPFQPGFAQELKYAMREAATIRFDVSGMRCLTGKHGVLTGPAELNCEGSTNWELRTIFDDADLRAKTTVYVDGVITTFEDLLEGET</sequence>
<evidence type="ECO:0000313" key="2">
    <source>
        <dbReference type="Proteomes" id="UP000317318"/>
    </source>
</evidence>
<evidence type="ECO:0000313" key="1">
    <source>
        <dbReference type="EMBL" id="QDT39407.1"/>
    </source>
</evidence>
<dbReference type="EMBL" id="CP036268">
    <property type="protein sequence ID" value="QDT39407.1"/>
    <property type="molecule type" value="Genomic_DNA"/>
</dbReference>
<name>A0A517R680_9PLAN</name>
<proteinExistence type="predicted"/>
<protein>
    <submittedName>
        <fullName evidence="1">Uncharacterized protein</fullName>
    </submittedName>
</protein>
<reference evidence="1 2" key="1">
    <citation type="submission" date="2019-02" db="EMBL/GenBank/DDBJ databases">
        <title>Deep-cultivation of Planctomycetes and their phenomic and genomic characterization uncovers novel biology.</title>
        <authorList>
            <person name="Wiegand S."/>
            <person name="Jogler M."/>
            <person name="Boedeker C."/>
            <person name="Pinto D."/>
            <person name="Vollmers J."/>
            <person name="Rivas-Marin E."/>
            <person name="Kohn T."/>
            <person name="Peeters S.H."/>
            <person name="Heuer A."/>
            <person name="Rast P."/>
            <person name="Oberbeckmann S."/>
            <person name="Bunk B."/>
            <person name="Jeske O."/>
            <person name="Meyerdierks A."/>
            <person name="Storesund J.E."/>
            <person name="Kallscheuer N."/>
            <person name="Luecker S."/>
            <person name="Lage O.M."/>
            <person name="Pohl T."/>
            <person name="Merkel B.J."/>
            <person name="Hornburger P."/>
            <person name="Mueller R.-W."/>
            <person name="Bruemmer F."/>
            <person name="Labrenz M."/>
            <person name="Spormann A.M."/>
            <person name="Op den Camp H."/>
            <person name="Overmann J."/>
            <person name="Amann R."/>
            <person name="Jetten M.S.M."/>
            <person name="Mascher T."/>
            <person name="Medema M.H."/>
            <person name="Devos D.P."/>
            <person name="Kaster A.-K."/>
            <person name="Ovreas L."/>
            <person name="Rohde M."/>
            <person name="Galperin M.Y."/>
            <person name="Jogler C."/>
        </authorList>
    </citation>
    <scope>NUCLEOTIDE SEQUENCE [LARGE SCALE GENOMIC DNA]</scope>
    <source>
        <strain evidence="1 2">Pan189</strain>
    </source>
</reference>
<dbReference type="AlphaFoldDB" id="A0A517R680"/>
<accession>A0A517R680</accession>
<dbReference type="KEGG" id="svp:Pan189_38140"/>
<dbReference type="Proteomes" id="UP000317318">
    <property type="component" value="Chromosome"/>
</dbReference>
<keyword evidence="2" id="KW-1185">Reference proteome</keyword>
<organism evidence="1 2">
    <name type="scientific">Stratiformator vulcanicus</name>
    <dbReference type="NCBI Taxonomy" id="2527980"/>
    <lineage>
        <taxon>Bacteria</taxon>
        <taxon>Pseudomonadati</taxon>
        <taxon>Planctomycetota</taxon>
        <taxon>Planctomycetia</taxon>
        <taxon>Planctomycetales</taxon>
        <taxon>Planctomycetaceae</taxon>
        <taxon>Stratiformator</taxon>
    </lineage>
</organism>